<dbReference type="InterPro" id="IPR047859">
    <property type="entry name" value="Ribosomal_bL17_CS"/>
</dbReference>
<dbReference type="Proteomes" id="UP000178985">
    <property type="component" value="Unassembled WGS sequence"/>
</dbReference>
<dbReference type="Gene3D" id="3.90.1030.10">
    <property type="entry name" value="Ribosomal protein L17"/>
    <property type="match status" value="1"/>
</dbReference>
<keyword evidence="2 4" id="KW-0689">Ribosomal protein</keyword>
<dbReference type="InterPro" id="IPR036373">
    <property type="entry name" value="Ribosomal_bL17_sf"/>
</dbReference>
<evidence type="ECO:0000256" key="4">
    <source>
        <dbReference type="HAMAP-Rule" id="MF_01368"/>
    </source>
</evidence>
<dbReference type="GO" id="GO:0003735">
    <property type="term" value="F:structural constituent of ribosome"/>
    <property type="evidence" value="ECO:0007669"/>
    <property type="project" value="InterPro"/>
</dbReference>
<accession>A0A1F6V2X8</accession>
<dbReference type="HAMAP" id="MF_01368">
    <property type="entry name" value="Ribosomal_bL17"/>
    <property type="match status" value="1"/>
</dbReference>
<name>A0A1F6V2X8_9BACT</name>
<dbReference type="AlphaFoldDB" id="A0A1F6V2X8"/>
<comment type="subunit">
    <text evidence="4">Part of the 50S ribosomal subunit. Contacts protein L32.</text>
</comment>
<dbReference type="InterPro" id="IPR000456">
    <property type="entry name" value="Ribosomal_bL17"/>
</dbReference>
<dbReference type="PROSITE" id="PS01167">
    <property type="entry name" value="RIBOSOMAL_L17"/>
    <property type="match status" value="1"/>
</dbReference>
<evidence type="ECO:0000256" key="2">
    <source>
        <dbReference type="ARBA" id="ARBA00022980"/>
    </source>
</evidence>
<proteinExistence type="inferred from homology"/>
<dbReference type="EMBL" id="MFTO01000011">
    <property type="protein sequence ID" value="OGI63889.1"/>
    <property type="molecule type" value="Genomic_DNA"/>
</dbReference>
<evidence type="ECO:0000256" key="1">
    <source>
        <dbReference type="ARBA" id="ARBA00008777"/>
    </source>
</evidence>
<dbReference type="Pfam" id="PF01196">
    <property type="entry name" value="Ribosomal_L17"/>
    <property type="match status" value="1"/>
</dbReference>
<protein>
    <recommendedName>
        <fullName evidence="4">Large ribosomal subunit protein bL17</fullName>
    </recommendedName>
</protein>
<organism evidence="6 7">
    <name type="scientific">Candidatus Nomurabacteria bacterium RIFCSPHIGHO2_01_FULL_40_20</name>
    <dbReference type="NCBI Taxonomy" id="1801738"/>
    <lineage>
        <taxon>Bacteria</taxon>
        <taxon>Candidatus Nomuraibacteriota</taxon>
    </lineage>
</organism>
<dbReference type="SUPFAM" id="SSF64263">
    <property type="entry name" value="Prokaryotic ribosomal protein L17"/>
    <property type="match status" value="1"/>
</dbReference>
<comment type="caution">
    <text evidence="6">The sequence shown here is derived from an EMBL/GenBank/DDBJ whole genome shotgun (WGS) entry which is preliminary data.</text>
</comment>
<sequence>MRHHNKNRKFGRDKNGRKALLNSLALNLIVRGKIKTTEQKAKELRPFIEGLVTRAKSNTMTNKRLVASTLFGRKSETKKLFETIAPKYINQNGGYTRVLKLGVRKSDSAKMAIIEFV</sequence>
<comment type="similarity">
    <text evidence="1 4 5">Belongs to the bacterial ribosomal protein bL17 family.</text>
</comment>
<reference evidence="6 7" key="1">
    <citation type="journal article" date="2016" name="Nat. Commun.">
        <title>Thousands of microbial genomes shed light on interconnected biogeochemical processes in an aquifer system.</title>
        <authorList>
            <person name="Anantharaman K."/>
            <person name="Brown C.T."/>
            <person name="Hug L.A."/>
            <person name="Sharon I."/>
            <person name="Castelle C.J."/>
            <person name="Probst A.J."/>
            <person name="Thomas B.C."/>
            <person name="Singh A."/>
            <person name="Wilkins M.J."/>
            <person name="Karaoz U."/>
            <person name="Brodie E.L."/>
            <person name="Williams K.H."/>
            <person name="Hubbard S.S."/>
            <person name="Banfield J.F."/>
        </authorList>
    </citation>
    <scope>NUCLEOTIDE SEQUENCE [LARGE SCALE GENOMIC DNA]</scope>
</reference>
<gene>
    <name evidence="4" type="primary">rplQ</name>
    <name evidence="6" type="ORF">A2733_01470</name>
</gene>
<dbReference type="GO" id="GO:0022625">
    <property type="term" value="C:cytosolic large ribosomal subunit"/>
    <property type="evidence" value="ECO:0007669"/>
    <property type="project" value="TreeGrafter"/>
</dbReference>
<dbReference type="PANTHER" id="PTHR14413:SF16">
    <property type="entry name" value="LARGE RIBOSOMAL SUBUNIT PROTEIN BL17M"/>
    <property type="match status" value="1"/>
</dbReference>
<evidence type="ECO:0000256" key="3">
    <source>
        <dbReference type="ARBA" id="ARBA00023274"/>
    </source>
</evidence>
<evidence type="ECO:0000313" key="7">
    <source>
        <dbReference type="Proteomes" id="UP000178985"/>
    </source>
</evidence>
<evidence type="ECO:0000313" key="6">
    <source>
        <dbReference type="EMBL" id="OGI63889.1"/>
    </source>
</evidence>
<keyword evidence="3 4" id="KW-0687">Ribonucleoprotein</keyword>
<evidence type="ECO:0000256" key="5">
    <source>
        <dbReference type="RuleBase" id="RU000660"/>
    </source>
</evidence>
<dbReference type="NCBIfam" id="TIGR00059">
    <property type="entry name" value="L17"/>
    <property type="match status" value="1"/>
</dbReference>
<dbReference type="PANTHER" id="PTHR14413">
    <property type="entry name" value="RIBOSOMAL PROTEIN L17"/>
    <property type="match status" value="1"/>
</dbReference>
<dbReference type="GO" id="GO:0006412">
    <property type="term" value="P:translation"/>
    <property type="evidence" value="ECO:0007669"/>
    <property type="project" value="UniProtKB-UniRule"/>
</dbReference>